<dbReference type="GO" id="GO:0003700">
    <property type="term" value="F:DNA-binding transcription factor activity"/>
    <property type="evidence" value="ECO:0007669"/>
    <property type="project" value="TreeGrafter"/>
</dbReference>
<dbReference type="PROSITE" id="PS50932">
    <property type="entry name" value="HTH_LACI_2"/>
    <property type="match status" value="1"/>
</dbReference>
<organism evidence="5 6">
    <name type="scientific">Telmatospirillum siberiense</name>
    <dbReference type="NCBI Taxonomy" id="382514"/>
    <lineage>
        <taxon>Bacteria</taxon>
        <taxon>Pseudomonadati</taxon>
        <taxon>Pseudomonadota</taxon>
        <taxon>Alphaproteobacteria</taxon>
        <taxon>Rhodospirillales</taxon>
        <taxon>Rhodospirillaceae</taxon>
        <taxon>Telmatospirillum</taxon>
    </lineage>
</organism>
<dbReference type="EMBL" id="PIUM01000003">
    <property type="protein sequence ID" value="PKU25929.1"/>
    <property type="molecule type" value="Genomic_DNA"/>
</dbReference>
<dbReference type="Pfam" id="PF00356">
    <property type="entry name" value="LacI"/>
    <property type="match status" value="1"/>
</dbReference>
<dbReference type="Pfam" id="PF13377">
    <property type="entry name" value="Peripla_BP_3"/>
    <property type="match status" value="1"/>
</dbReference>
<dbReference type="Gene3D" id="1.10.260.40">
    <property type="entry name" value="lambda repressor-like DNA-binding domains"/>
    <property type="match status" value="1"/>
</dbReference>
<proteinExistence type="predicted"/>
<dbReference type="InterPro" id="IPR046335">
    <property type="entry name" value="LacI/GalR-like_sensor"/>
</dbReference>
<dbReference type="SUPFAM" id="SSF53822">
    <property type="entry name" value="Periplasmic binding protein-like I"/>
    <property type="match status" value="1"/>
</dbReference>
<dbReference type="SMART" id="SM00354">
    <property type="entry name" value="HTH_LACI"/>
    <property type="match status" value="1"/>
</dbReference>
<name>A0A2N3PZV8_9PROT</name>
<reference evidence="6" key="1">
    <citation type="submission" date="2017-12" db="EMBL/GenBank/DDBJ databases">
        <title>Draft genome sequence of Telmatospirillum siberiense 26-4b1T, an acidotolerant peatland alphaproteobacterium potentially involved in sulfur cycling.</title>
        <authorList>
            <person name="Hausmann B."/>
            <person name="Pjevac P."/>
            <person name="Schreck K."/>
            <person name="Herbold C.W."/>
            <person name="Daims H."/>
            <person name="Wagner M."/>
            <person name="Pester M."/>
            <person name="Loy A."/>
        </authorList>
    </citation>
    <scope>NUCLEOTIDE SEQUENCE [LARGE SCALE GENOMIC DNA]</scope>
    <source>
        <strain evidence="6">26-4b1</strain>
    </source>
</reference>
<gene>
    <name evidence="5" type="ORF">CWS72_03935</name>
</gene>
<sequence>MDIRDIAKHAKVSIATVSRTINHVSTVDPDLAKRVWKAIDELGYYPNTQARTLVSGKSRIFGLVIPDITNPFFPGIVQAFEEIAIQYDYEILLTSTGNDQHRMEKAIRRMIERQVDGVAIMTFGMEEELLEHLHFRKMPLVFIDVGPPLPLVSNIRIQYQIGVRQAVQHLASHHHRRIAFVSGPPELKSATARTLAFQNAMAEKGLEVPDGMIVSGHHTVEGGLAAFEQLAARTERPTAVMCSNDVSAIGVMRKAYELGIQVPDDLSVIGFDDIHLAEFVIPPLTSIRMSQTELARLAFHALLADVERTSLPPAGTEYFLTTELVLRKSTAPVRKPAAEPSKTHPF</sequence>
<feature type="domain" description="HTH lacI-type" evidence="4">
    <location>
        <begin position="1"/>
        <end position="55"/>
    </location>
</feature>
<dbReference type="AlphaFoldDB" id="A0A2N3PZV8"/>
<dbReference type="SUPFAM" id="SSF47413">
    <property type="entry name" value="lambda repressor-like DNA-binding domains"/>
    <property type="match status" value="1"/>
</dbReference>
<keyword evidence="3" id="KW-0804">Transcription</keyword>
<evidence type="ECO:0000259" key="4">
    <source>
        <dbReference type="PROSITE" id="PS50932"/>
    </source>
</evidence>
<evidence type="ECO:0000313" key="5">
    <source>
        <dbReference type="EMBL" id="PKU25929.1"/>
    </source>
</evidence>
<dbReference type="Gene3D" id="3.40.50.2300">
    <property type="match status" value="2"/>
</dbReference>
<dbReference type="GO" id="GO:0000976">
    <property type="term" value="F:transcription cis-regulatory region binding"/>
    <property type="evidence" value="ECO:0007669"/>
    <property type="project" value="TreeGrafter"/>
</dbReference>
<evidence type="ECO:0000256" key="2">
    <source>
        <dbReference type="ARBA" id="ARBA00023125"/>
    </source>
</evidence>
<dbReference type="InterPro" id="IPR028082">
    <property type="entry name" value="Peripla_BP_I"/>
</dbReference>
<dbReference type="PANTHER" id="PTHR30146">
    <property type="entry name" value="LACI-RELATED TRANSCRIPTIONAL REPRESSOR"/>
    <property type="match status" value="1"/>
</dbReference>
<evidence type="ECO:0000256" key="1">
    <source>
        <dbReference type="ARBA" id="ARBA00023015"/>
    </source>
</evidence>
<dbReference type="CDD" id="cd01392">
    <property type="entry name" value="HTH_LacI"/>
    <property type="match status" value="1"/>
</dbReference>
<dbReference type="OrthoDB" id="128688at2"/>
<evidence type="ECO:0000313" key="6">
    <source>
        <dbReference type="Proteomes" id="UP000233293"/>
    </source>
</evidence>
<dbReference type="PANTHER" id="PTHR30146:SF109">
    <property type="entry name" value="HTH-TYPE TRANSCRIPTIONAL REGULATOR GALS"/>
    <property type="match status" value="1"/>
</dbReference>
<evidence type="ECO:0000256" key="3">
    <source>
        <dbReference type="ARBA" id="ARBA00023163"/>
    </source>
</evidence>
<dbReference type="InterPro" id="IPR010982">
    <property type="entry name" value="Lambda_DNA-bd_dom_sf"/>
</dbReference>
<keyword evidence="1" id="KW-0805">Transcription regulation</keyword>
<dbReference type="RefSeq" id="WP_101249474.1">
    <property type="nucleotide sequence ID" value="NZ_PIUM01000003.1"/>
</dbReference>
<keyword evidence="6" id="KW-1185">Reference proteome</keyword>
<dbReference type="InterPro" id="IPR000843">
    <property type="entry name" value="HTH_LacI"/>
</dbReference>
<accession>A0A2N3PZV8</accession>
<comment type="caution">
    <text evidence="5">The sequence shown here is derived from an EMBL/GenBank/DDBJ whole genome shotgun (WGS) entry which is preliminary data.</text>
</comment>
<keyword evidence="2" id="KW-0238">DNA-binding</keyword>
<dbReference type="Proteomes" id="UP000233293">
    <property type="component" value="Unassembled WGS sequence"/>
</dbReference>
<protein>
    <submittedName>
        <fullName evidence="5">LacI family transcriptional regulator</fullName>
    </submittedName>
</protein>
<dbReference type="CDD" id="cd06267">
    <property type="entry name" value="PBP1_LacI_sugar_binding-like"/>
    <property type="match status" value="1"/>
</dbReference>